<feature type="compositionally biased region" description="Polar residues" evidence="2">
    <location>
        <begin position="216"/>
        <end position="226"/>
    </location>
</feature>
<keyword evidence="1" id="KW-0677">Repeat</keyword>
<proteinExistence type="predicted"/>
<dbReference type="SUPFAM" id="SSF82185">
    <property type="entry name" value="Histone H3 K4-specific methyltransferase SET7/9 N-terminal domain"/>
    <property type="match status" value="1"/>
</dbReference>
<gene>
    <name evidence="3" type="primary">RSPH1</name>
</gene>
<dbReference type="GeneID" id="115533169"/>
<protein>
    <submittedName>
        <fullName evidence="3">Radial spoke head component 1</fullName>
    </submittedName>
</protein>
<evidence type="ECO:0000313" key="3">
    <source>
        <dbReference type="Ensembl" id="ENSGMOP00000020728.2"/>
    </source>
</evidence>
<reference evidence="3" key="2">
    <citation type="submission" date="2025-09" db="UniProtKB">
        <authorList>
            <consortium name="Ensembl"/>
        </authorList>
    </citation>
    <scope>IDENTIFICATION</scope>
</reference>
<dbReference type="Gene3D" id="2.20.110.10">
    <property type="entry name" value="Histone H3 K4-specific methyltransferase SET7/9 N-terminal domain"/>
    <property type="match status" value="3"/>
</dbReference>
<dbReference type="PANTHER" id="PTHR43215">
    <property type="entry name" value="RADIAL SPOKE HEAD 1 HOMOLOG"/>
    <property type="match status" value="1"/>
</dbReference>
<organism evidence="3 4">
    <name type="scientific">Gadus morhua</name>
    <name type="common">Atlantic cod</name>
    <dbReference type="NCBI Taxonomy" id="8049"/>
    <lineage>
        <taxon>Eukaryota</taxon>
        <taxon>Metazoa</taxon>
        <taxon>Chordata</taxon>
        <taxon>Craniata</taxon>
        <taxon>Vertebrata</taxon>
        <taxon>Euteleostomi</taxon>
        <taxon>Actinopterygii</taxon>
        <taxon>Neopterygii</taxon>
        <taxon>Teleostei</taxon>
        <taxon>Neoteleostei</taxon>
        <taxon>Acanthomorphata</taxon>
        <taxon>Zeiogadaria</taxon>
        <taxon>Gadariae</taxon>
        <taxon>Gadiformes</taxon>
        <taxon>Gadoidei</taxon>
        <taxon>Gadidae</taxon>
        <taxon>Gadus</taxon>
    </lineage>
</organism>
<dbReference type="GO" id="GO:0005634">
    <property type="term" value="C:nucleus"/>
    <property type="evidence" value="ECO:0007669"/>
    <property type="project" value="TreeGrafter"/>
</dbReference>
<dbReference type="Pfam" id="PF02493">
    <property type="entry name" value="MORN"/>
    <property type="match status" value="7"/>
</dbReference>
<evidence type="ECO:0000313" key="4">
    <source>
        <dbReference type="Proteomes" id="UP000694546"/>
    </source>
</evidence>
<feature type="compositionally biased region" description="Basic and acidic residues" evidence="2">
    <location>
        <begin position="20"/>
        <end position="31"/>
    </location>
</feature>
<feature type="region of interest" description="Disordered" evidence="2">
    <location>
        <begin position="1"/>
        <end position="43"/>
    </location>
</feature>
<name>A0A8C4ZT06_GADMO</name>
<dbReference type="Proteomes" id="UP000694546">
    <property type="component" value="Chromosome 20"/>
</dbReference>
<dbReference type="GO" id="GO:0007286">
    <property type="term" value="P:spermatid development"/>
    <property type="evidence" value="ECO:0007669"/>
    <property type="project" value="TreeGrafter"/>
</dbReference>
<sequence length="240" mass="26436">MSDVGSEDPEEDQNYLGEYSGDRNEVGERHGSGRAVLPGGDTYQGQYDSGRRCGQGTYRFKSGACFIGDYYNNIKQGQGTLYYPDGSKYEGSWVEDLRQGHGIYTYPNGDKYDGAWLRDVRHGQGTYWYNDTGSSYRGAWNNGKIDAVGEILHSNHHYKGSFLNNNPTGPGKYVFDIGCEQHGDYILTEQTGPPEDDEGDSSSALKWLPRDITGPTMGTSVSTKPSSDLEKQAASTEDGN</sequence>
<dbReference type="RefSeq" id="XP_030199362.1">
    <property type="nucleotide sequence ID" value="XM_030343502.1"/>
</dbReference>
<dbReference type="PANTHER" id="PTHR43215:SF14">
    <property type="entry name" value="RADIAL SPOKE HEAD 1 HOMOLOG"/>
    <property type="match status" value="1"/>
</dbReference>
<reference evidence="3" key="1">
    <citation type="submission" date="2025-08" db="UniProtKB">
        <authorList>
            <consortium name="Ensembl"/>
        </authorList>
    </citation>
    <scope>IDENTIFICATION</scope>
</reference>
<evidence type="ECO:0000256" key="1">
    <source>
        <dbReference type="ARBA" id="ARBA00022737"/>
    </source>
</evidence>
<feature type="compositionally biased region" description="Acidic residues" evidence="2">
    <location>
        <begin position="1"/>
        <end position="13"/>
    </location>
</feature>
<keyword evidence="4" id="KW-1185">Reference proteome</keyword>
<dbReference type="OMA" id="DIYQGQY"/>
<dbReference type="AlphaFoldDB" id="A0A8C4ZT06"/>
<dbReference type="InterPro" id="IPR003409">
    <property type="entry name" value="MORN"/>
</dbReference>
<dbReference type="GeneTree" id="ENSGT00940000157240"/>
<accession>A0A8C4ZT06</accession>
<dbReference type="Ensembl" id="ENSGMOT00000021235.2">
    <property type="protein sequence ID" value="ENSGMOP00000020728.2"/>
    <property type="gene ID" value="ENSGMOG00000019274.2"/>
</dbReference>
<dbReference type="GO" id="GO:0035082">
    <property type="term" value="P:axoneme assembly"/>
    <property type="evidence" value="ECO:0007669"/>
    <property type="project" value="TreeGrafter"/>
</dbReference>
<evidence type="ECO:0000256" key="2">
    <source>
        <dbReference type="SAM" id="MobiDB-lite"/>
    </source>
</evidence>
<dbReference type="GO" id="GO:0031514">
    <property type="term" value="C:motile cilium"/>
    <property type="evidence" value="ECO:0007669"/>
    <property type="project" value="TreeGrafter"/>
</dbReference>
<dbReference type="SMART" id="SM00698">
    <property type="entry name" value="MORN"/>
    <property type="match status" value="6"/>
</dbReference>
<feature type="region of interest" description="Disordered" evidence="2">
    <location>
        <begin position="187"/>
        <end position="240"/>
    </location>
</feature>